<keyword evidence="2" id="KW-1185">Reference proteome</keyword>
<dbReference type="AlphaFoldDB" id="A0A8X6K699"/>
<proteinExistence type="predicted"/>
<sequence length="139" mass="16306">MNQRMKDVYVEYSLCCSCVVKWCKIFFEGRELLEVDAPPGQAHRVITPKMIARLNALVLENHRIIVNEIHQLLGISMGTTLTIMHQHCKFRKICTQWVPHQLTVQQNNTRMGLSLSHLKRYHVEEYTVFRPFTVLVLPF</sequence>
<gene>
    <name evidence="1" type="primary">AVEN_158448_1</name>
    <name evidence="1" type="ORF">TNCT_309461</name>
</gene>
<dbReference type="Proteomes" id="UP000887116">
    <property type="component" value="Unassembled WGS sequence"/>
</dbReference>
<protein>
    <recommendedName>
        <fullName evidence="3">Transposase</fullName>
    </recommendedName>
</protein>
<organism evidence="1 2">
    <name type="scientific">Trichonephila clavata</name>
    <name type="common">Joro spider</name>
    <name type="synonym">Nephila clavata</name>
    <dbReference type="NCBI Taxonomy" id="2740835"/>
    <lineage>
        <taxon>Eukaryota</taxon>
        <taxon>Metazoa</taxon>
        <taxon>Ecdysozoa</taxon>
        <taxon>Arthropoda</taxon>
        <taxon>Chelicerata</taxon>
        <taxon>Arachnida</taxon>
        <taxon>Araneae</taxon>
        <taxon>Araneomorphae</taxon>
        <taxon>Entelegynae</taxon>
        <taxon>Araneoidea</taxon>
        <taxon>Nephilidae</taxon>
        <taxon>Trichonephila</taxon>
    </lineage>
</organism>
<evidence type="ECO:0000313" key="2">
    <source>
        <dbReference type="Proteomes" id="UP000887116"/>
    </source>
</evidence>
<evidence type="ECO:0000313" key="1">
    <source>
        <dbReference type="EMBL" id="GFR33516.1"/>
    </source>
</evidence>
<dbReference type="OrthoDB" id="6429233at2759"/>
<reference evidence="1" key="1">
    <citation type="submission" date="2020-07" db="EMBL/GenBank/DDBJ databases">
        <title>Multicomponent nature underlies the extraordinary mechanical properties of spider dragline silk.</title>
        <authorList>
            <person name="Kono N."/>
            <person name="Nakamura H."/>
            <person name="Mori M."/>
            <person name="Yoshida Y."/>
            <person name="Ohtoshi R."/>
            <person name="Malay A.D."/>
            <person name="Moran D.A.P."/>
            <person name="Tomita M."/>
            <person name="Numata K."/>
            <person name="Arakawa K."/>
        </authorList>
    </citation>
    <scope>NUCLEOTIDE SEQUENCE</scope>
</reference>
<accession>A0A8X6K699</accession>
<comment type="caution">
    <text evidence="1">The sequence shown here is derived from an EMBL/GenBank/DDBJ whole genome shotgun (WGS) entry which is preliminary data.</text>
</comment>
<dbReference type="InterPro" id="IPR052709">
    <property type="entry name" value="Transposase-MT_Hybrid"/>
</dbReference>
<name>A0A8X6K699_TRICU</name>
<dbReference type="PANTHER" id="PTHR46060">
    <property type="entry name" value="MARINER MOS1 TRANSPOSASE-LIKE PROTEIN"/>
    <property type="match status" value="1"/>
</dbReference>
<dbReference type="EMBL" id="BMAO01009818">
    <property type="protein sequence ID" value="GFR33516.1"/>
    <property type="molecule type" value="Genomic_DNA"/>
</dbReference>
<dbReference type="PANTHER" id="PTHR46060:SF1">
    <property type="entry name" value="MARINER MOS1 TRANSPOSASE-LIKE PROTEIN"/>
    <property type="match status" value="1"/>
</dbReference>
<evidence type="ECO:0008006" key="3">
    <source>
        <dbReference type="Google" id="ProtNLM"/>
    </source>
</evidence>